<comment type="function">
    <text evidence="8 10">Catalyzes the attachment of isoleucine to tRNA(Ile). As IleRS can inadvertently accommodate and process structurally similar amino acids such as valine, to avoid such errors it has two additional distinct tRNA(Ile)-dependent editing activities. One activity is designated as 'pretransfer' editing and involves the hydrolysis of activated Val-AMP. The other activity is designated 'posttransfer' editing and involves deacylation of mischarged Val-tRNA(Ile).</text>
</comment>
<dbReference type="InterPro" id="IPR014729">
    <property type="entry name" value="Rossmann-like_a/b/a_fold"/>
</dbReference>
<evidence type="ECO:0000256" key="1">
    <source>
        <dbReference type="ARBA" id="ARBA00006887"/>
    </source>
</evidence>
<dbReference type="Pfam" id="PF00133">
    <property type="entry name" value="tRNA-synt_1"/>
    <property type="match status" value="1"/>
</dbReference>
<dbReference type="InterPro" id="IPR009080">
    <property type="entry name" value="tRNAsynth_Ia_anticodon-bd"/>
</dbReference>
<dbReference type="CDD" id="cd00818">
    <property type="entry name" value="IleRS_core"/>
    <property type="match status" value="1"/>
</dbReference>
<dbReference type="FunFam" id="3.40.50.620:FF:000042">
    <property type="entry name" value="Isoleucine--tRNA ligase"/>
    <property type="match status" value="1"/>
</dbReference>
<dbReference type="GO" id="GO:0000049">
    <property type="term" value="F:tRNA binding"/>
    <property type="evidence" value="ECO:0007669"/>
    <property type="project" value="InterPro"/>
</dbReference>
<evidence type="ECO:0000256" key="9">
    <source>
        <dbReference type="ARBA" id="ARBA00048359"/>
    </source>
</evidence>
<dbReference type="GO" id="GO:0005829">
    <property type="term" value="C:cytosol"/>
    <property type="evidence" value="ECO:0007669"/>
    <property type="project" value="TreeGrafter"/>
</dbReference>
<dbReference type="HAMAP" id="MF_02002">
    <property type="entry name" value="Ile_tRNA_synth_type1"/>
    <property type="match status" value="1"/>
</dbReference>
<dbReference type="InterPro" id="IPR002301">
    <property type="entry name" value="Ile-tRNA-ligase"/>
</dbReference>
<keyword evidence="5 10" id="KW-0067">ATP-binding</keyword>
<dbReference type="CDD" id="cd07960">
    <property type="entry name" value="Anticodon_Ia_Ile_BEm"/>
    <property type="match status" value="1"/>
</dbReference>
<evidence type="ECO:0000256" key="6">
    <source>
        <dbReference type="ARBA" id="ARBA00022917"/>
    </source>
</evidence>
<proteinExistence type="inferred from homology"/>
<dbReference type="NCBIfam" id="TIGR00392">
    <property type="entry name" value="ileS"/>
    <property type="match status" value="1"/>
</dbReference>
<keyword evidence="2 10" id="KW-0963">Cytoplasm</keyword>
<dbReference type="InterPro" id="IPR023585">
    <property type="entry name" value="Ile-tRNA-ligase_type1"/>
</dbReference>
<dbReference type="SUPFAM" id="SSF47323">
    <property type="entry name" value="Anticodon-binding domain of a subclass of class I aminoacyl-tRNA synthetases"/>
    <property type="match status" value="1"/>
</dbReference>
<dbReference type="GO" id="GO:0004822">
    <property type="term" value="F:isoleucine-tRNA ligase activity"/>
    <property type="evidence" value="ECO:0007669"/>
    <property type="project" value="UniProtKB-UniRule"/>
</dbReference>
<keyword evidence="6 10" id="KW-0648">Protein biosynthesis</keyword>
<name>A0A845S5G3_9PROT</name>
<evidence type="ECO:0000256" key="5">
    <source>
        <dbReference type="ARBA" id="ARBA00022840"/>
    </source>
</evidence>
<feature type="domain" description="Aminoacyl-tRNA synthetase class Ia" evidence="11">
    <location>
        <begin position="26"/>
        <end position="637"/>
    </location>
</feature>
<protein>
    <recommendedName>
        <fullName evidence="10">Isoleucine--tRNA ligase</fullName>
        <ecNumber evidence="10">6.1.1.5</ecNumber>
    </recommendedName>
    <alternativeName>
        <fullName evidence="10">Isoleucyl-tRNA synthetase</fullName>
        <shortName evidence="10">IleRS</shortName>
    </alternativeName>
</protein>
<dbReference type="SUPFAM" id="SSF50677">
    <property type="entry name" value="ValRS/IleRS/LeuRS editing domain"/>
    <property type="match status" value="1"/>
</dbReference>
<feature type="domain" description="Methionyl/Valyl/Leucyl/Isoleucyl-tRNA synthetase anticodon-binding" evidence="12">
    <location>
        <begin position="684"/>
        <end position="837"/>
    </location>
</feature>
<comment type="subcellular location">
    <subcellularLocation>
        <location evidence="10">Cytoplasm</location>
    </subcellularLocation>
</comment>
<organism evidence="15 16">
    <name type="scientific">Candidatus Fonsibacter lacus</name>
    <dbReference type="NCBI Taxonomy" id="2576439"/>
    <lineage>
        <taxon>Bacteria</taxon>
        <taxon>Pseudomonadati</taxon>
        <taxon>Pseudomonadota</taxon>
        <taxon>Alphaproteobacteria</taxon>
        <taxon>Candidatus Pelagibacterales</taxon>
        <taxon>Candidatus Pelagibacterales incertae sedis</taxon>
        <taxon>Candidatus Fonsibacter</taxon>
    </lineage>
</organism>
<dbReference type="Proteomes" id="UP000572953">
    <property type="component" value="Unassembled WGS sequence"/>
</dbReference>
<evidence type="ECO:0000259" key="11">
    <source>
        <dbReference type="Pfam" id="PF00133"/>
    </source>
</evidence>
<evidence type="ECO:0000313" key="15">
    <source>
        <dbReference type="EMBL" id="NCU62900.1"/>
    </source>
</evidence>
<evidence type="ECO:0000256" key="2">
    <source>
        <dbReference type="ARBA" id="ARBA00022490"/>
    </source>
</evidence>
<comment type="caution">
    <text evidence="15">The sequence shown here is derived from an EMBL/GenBank/DDBJ whole genome shotgun (WGS) entry which is preliminary data.</text>
</comment>
<comment type="catalytic activity">
    <reaction evidence="9 10">
        <text>tRNA(Ile) + L-isoleucine + ATP = L-isoleucyl-tRNA(Ile) + AMP + diphosphate</text>
        <dbReference type="Rhea" id="RHEA:11060"/>
        <dbReference type="Rhea" id="RHEA-COMP:9666"/>
        <dbReference type="Rhea" id="RHEA-COMP:9695"/>
        <dbReference type="ChEBI" id="CHEBI:30616"/>
        <dbReference type="ChEBI" id="CHEBI:33019"/>
        <dbReference type="ChEBI" id="CHEBI:58045"/>
        <dbReference type="ChEBI" id="CHEBI:78442"/>
        <dbReference type="ChEBI" id="CHEBI:78528"/>
        <dbReference type="ChEBI" id="CHEBI:456215"/>
        <dbReference type="EC" id="6.1.1.5"/>
    </reaction>
</comment>
<accession>A0A845S5G3</accession>
<dbReference type="PANTHER" id="PTHR42765:SF1">
    <property type="entry name" value="ISOLEUCINE--TRNA LIGASE, MITOCHONDRIAL"/>
    <property type="match status" value="1"/>
</dbReference>
<dbReference type="InterPro" id="IPR013155">
    <property type="entry name" value="M/V/L/I-tRNA-synth_anticd-bd"/>
</dbReference>
<comment type="domain">
    <text evidence="10">IleRS has two distinct active sites: one for aminoacylation and one for editing. The misactivated valine is translocated from the active site to the editing site, which sterically excludes the correctly activated isoleucine. The single editing site contains two valyl binding pockets, one specific for each substrate (Val-AMP or Val-tRNA(Ile)).</text>
</comment>
<dbReference type="Pfam" id="PF08264">
    <property type="entry name" value="Anticodon_1"/>
    <property type="match status" value="1"/>
</dbReference>
<keyword evidence="3 10" id="KW-0436">Ligase</keyword>
<dbReference type="PROSITE" id="PS00178">
    <property type="entry name" value="AA_TRNA_LIGASE_I"/>
    <property type="match status" value="1"/>
</dbReference>
<dbReference type="InterPro" id="IPR002300">
    <property type="entry name" value="aa-tRNA-synth_Ia"/>
</dbReference>
<evidence type="ECO:0000256" key="4">
    <source>
        <dbReference type="ARBA" id="ARBA00022741"/>
    </source>
</evidence>
<dbReference type="PRINTS" id="PR00984">
    <property type="entry name" value="TRNASYNTHILE"/>
</dbReference>
<dbReference type="EC" id="6.1.1.5" evidence="10"/>
<feature type="binding site" evidence="10">
    <location>
        <position position="557"/>
    </location>
    <ligand>
        <name>L-isoleucyl-5'-AMP</name>
        <dbReference type="ChEBI" id="CHEBI:178002"/>
    </ligand>
</feature>
<evidence type="ECO:0000259" key="12">
    <source>
        <dbReference type="Pfam" id="PF08264"/>
    </source>
</evidence>
<dbReference type="EMBL" id="RGET01000074">
    <property type="protein sequence ID" value="NBN88250.1"/>
    <property type="molecule type" value="Genomic_DNA"/>
</dbReference>
<comment type="subunit">
    <text evidence="10">Monomer.</text>
</comment>
<evidence type="ECO:0000313" key="16">
    <source>
        <dbReference type="Proteomes" id="UP000572953"/>
    </source>
</evidence>
<dbReference type="AlphaFoldDB" id="A0A845S5G3"/>
<evidence type="ECO:0000256" key="7">
    <source>
        <dbReference type="ARBA" id="ARBA00023146"/>
    </source>
</evidence>
<sequence length="914" mass="105297">MSEIKINLPATSFPMKANLPIKEPEILKFWEQINLYQELRSNSKGREKFILHDGPPYANGHIHIGTALNKILKDIVVRFNQMTGKDAPYVPGWDCHGLPIEWKVEEEYKKKGKNKDSIPVNEFRKECREFAHSWIEIQKKEFSRLGVNGDWKNYYTTMSKSSEAQITREISKFIVNGGLYRGFKPVLWSVVESTALADAEVEYYDHTSNTIYTKFLIKSGPEKFVNCNIVIWTTTPWTIPCNRALAFNNKINYSIVKINNNEKIIIAEKLITKVLEDCAITKYEIIESFSGSELKNIICNHPFKDIGYTFDVPMLDANFVNLEQGTGIVHCAPSHGPDDYYLCLDNNIKAFDTIDDKGHYTKNIIKFSGTHIFKADDLIMSELSNFSKLLGKGKLKHSYPHSWRSKAPLVHRATPQWFISMETNDLRKKSIIAIGNTKFYPAVGQNRLRSMIETRPDWCVSRQRVWGVPLPIFISKKTGKPLADEKILEGIAKIFEEEGSDSWFTRTPQDFLGKDYNASDYEQVKDIVEVWFDSGSTHSYVLDKRPELAWPANLYLEGSDQHRGWFHSSLLESCGTKGTAPFKNILCHGFVVDGKGQKMSKSLGNVVMPEEVIKNFGADILRLWVVASDYSEDLKIDKAILNQHAESYRKIRNTFRFLLGNLNDKLLNNDFSKIEYSKLPSLEKFILTQIYDFDLRFRDYIKSYNFHKIYVELLNFCTLDLSAFYFDIKKDILYCDSEISQRRNNCLEVLNVLINFLLKWFSPILAFTTEEAYQVIKNKNYKSIHLQDFTVIPSIWNNSEIKNKWIGIKKVKQVVNAAIEDIRNKKIIGSNLEANVIVYLKNEYLNLLKGEDLSEIFICSEARAESFINQNDVFSLKDVEGVAVKILKAKGQKCSRCWKILEKPCSRDICGLKN</sequence>
<evidence type="ECO:0000313" key="13">
    <source>
        <dbReference type="EMBL" id="NBN88250.1"/>
    </source>
</evidence>
<dbReference type="InterPro" id="IPR009008">
    <property type="entry name" value="Val/Leu/Ile-tRNA-synth_edit"/>
</dbReference>
<dbReference type="GO" id="GO:0005524">
    <property type="term" value="F:ATP binding"/>
    <property type="evidence" value="ECO:0007669"/>
    <property type="project" value="UniProtKB-UniRule"/>
</dbReference>
<dbReference type="PANTHER" id="PTHR42765">
    <property type="entry name" value="SOLEUCYL-TRNA SYNTHETASE"/>
    <property type="match status" value="1"/>
</dbReference>
<comment type="caution">
    <text evidence="10">Lacks conserved residue(s) required for the propagation of feature annotation.</text>
</comment>
<feature type="short sequence motif" description="'HIGH' region" evidence="10">
    <location>
        <begin position="56"/>
        <end position="66"/>
    </location>
</feature>
<dbReference type="Proteomes" id="UP000713222">
    <property type="component" value="Unassembled WGS sequence"/>
</dbReference>
<dbReference type="InterPro" id="IPR001412">
    <property type="entry name" value="aa-tRNA-synth_I_CS"/>
</dbReference>
<gene>
    <name evidence="10" type="primary">ileS</name>
    <name evidence="13" type="ORF">EBV32_04080</name>
    <name evidence="15" type="ORF">EBV78_02245</name>
    <name evidence="14" type="ORF">EBX74_02555</name>
</gene>
<feature type="short sequence motif" description="'KMSKS' region" evidence="10">
    <location>
        <begin position="598"/>
        <end position="602"/>
    </location>
</feature>
<dbReference type="Gene3D" id="1.10.10.830">
    <property type="entry name" value="Ile-tRNA synthetase CP2 domain-like"/>
    <property type="match status" value="1"/>
</dbReference>
<keyword evidence="4 10" id="KW-0547">Nucleotide-binding</keyword>
<feature type="binding site" evidence="10">
    <location>
        <position position="601"/>
    </location>
    <ligand>
        <name>ATP</name>
        <dbReference type="ChEBI" id="CHEBI:30616"/>
    </ligand>
</feature>
<dbReference type="Gene3D" id="3.40.50.620">
    <property type="entry name" value="HUPs"/>
    <property type="match status" value="2"/>
</dbReference>
<dbReference type="InterPro" id="IPR033708">
    <property type="entry name" value="Anticodon_Ile_BEm"/>
</dbReference>
<dbReference type="SUPFAM" id="SSF52374">
    <property type="entry name" value="Nucleotidylyl transferase"/>
    <property type="match status" value="1"/>
</dbReference>
<dbReference type="Gene3D" id="1.10.730.20">
    <property type="match status" value="1"/>
</dbReference>
<dbReference type="InterPro" id="IPR050081">
    <property type="entry name" value="Ile-tRNA_ligase"/>
</dbReference>
<reference evidence="15 16" key="1">
    <citation type="submission" date="2018-10" db="EMBL/GenBank/DDBJ databases">
        <title>Iterative Subtractive Binning of Freshwater Chronoseries Metagenomes Recovers Nearly Complete Genomes from over Four Hundred Novel Species.</title>
        <authorList>
            <person name="Rodriguez-R L.M."/>
            <person name="Tsementzi D."/>
            <person name="Luo C."/>
            <person name="Konstantinidis K.T."/>
        </authorList>
    </citation>
    <scope>NUCLEOTIDE SEQUENCE [LARGE SCALE GENOMIC DNA]</scope>
    <source>
        <strain evidence="15">WB7_2B_003</strain>
        <strain evidence="13">WB7_6_001</strain>
        <strain evidence="14">WB8_2A_004</strain>
    </source>
</reference>
<keyword evidence="7 10" id="KW-0030">Aminoacyl-tRNA synthetase</keyword>
<dbReference type="GO" id="GO:0002161">
    <property type="term" value="F:aminoacyl-tRNA deacylase activity"/>
    <property type="evidence" value="ECO:0007669"/>
    <property type="project" value="InterPro"/>
</dbReference>
<dbReference type="EMBL" id="RGGN01000059">
    <property type="protein sequence ID" value="NCU62900.1"/>
    <property type="molecule type" value="Genomic_DNA"/>
</dbReference>
<dbReference type="Proteomes" id="UP000747791">
    <property type="component" value="Unassembled WGS sequence"/>
</dbReference>
<evidence type="ECO:0000256" key="8">
    <source>
        <dbReference type="ARBA" id="ARBA00025217"/>
    </source>
</evidence>
<dbReference type="EMBL" id="RGOB01000058">
    <property type="protein sequence ID" value="NCU53170.1"/>
    <property type="molecule type" value="Genomic_DNA"/>
</dbReference>
<evidence type="ECO:0000256" key="3">
    <source>
        <dbReference type="ARBA" id="ARBA00022598"/>
    </source>
</evidence>
<evidence type="ECO:0000313" key="14">
    <source>
        <dbReference type="EMBL" id="NCU53170.1"/>
    </source>
</evidence>
<comment type="similarity">
    <text evidence="1 10">Belongs to the class-I aminoacyl-tRNA synthetase family. IleS type 1 subfamily.</text>
</comment>
<dbReference type="GO" id="GO:0006428">
    <property type="term" value="P:isoleucyl-tRNA aminoacylation"/>
    <property type="evidence" value="ECO:0007669"/>
    <property type="project" value="UniProtKB-UniRule"/>
</dbReference>
<evidence type="ECO:0000256" key="10">
    <source>
        <dbReference type="HAMAP-Rule" id="MF_02002"/>
    </source>
</evidence>